<dbReference type="InterPro" id="IPR041667">
    <property type="entry name" value="Cupin_8"/>
</dbReference>
<comment type="caution">
    <text evidence="3">The sequence shown here is derived from an EMBL/GenBank/DDBJ whole genome shotgun (WGS) entry which is preliminary data.</text>
</comment>
<sequence>MSGIHLGLSFPEAICRVLEAIANPSSDDPIHECDPFLKKNILQNPGLVLQRAETHMRSVYPYKDVKMCWRRLFTDASIVDAVFSIITNCHLSEFEPWARRYHDRLSLLTSEIKERQETHGDWFNFEPDRAPDDWIVKGVIHTLDYALIMTGIPGRKREVHGLFDQLQRAIEKGEAVAKAEERFDPTIQPNLELPMFSQASVNRPEVKNPVLRVRNPSLDWLVNHLTNVRTPFVIEGECEHWPARSGENSWASSKFWWNHTLKGHRLVPVELGKSYTAEGWGQQITEFGKFAKWYLWDQVPTPSDRSPITDPNDYSPSLFGWEKRTWWEPDLDKAGVAYLAQHDLLTQIPALRKDICIPDMCHAPTLGPEPGTPVYEKAKRDRAEEQARQRAGAEAEAGPAEELAAEPNPAELTTEATEEPDYDSDFTPGNPSEPIINTWIGPEWTVTPLHHDPYHNAFCQVVGSKYVRLYSPHSPADKIHPRGLELFEELLDEDPERTPRWIDMSNTSLVNIEDIETSPAEAEEWENLWPGFQDLEYLDTVLEEGDCLYIPIGWWHYVRALRAGVSVSFWWNKEPWKEYSDGEYGQGQSSE</sequence>
<evidence type="ECO:0000259" key="2">
    <source>
        <dbReference type="PROSITE" id="PS51184"/>
    </source>
</evidence>
<evidence type="ECO:0000256" key="1">
    <source>
        <dbReference type="SAM" id="MobiDB-lite"/>
    </source>
</evidence>
<proteinExistence type="predicted"/>
<keyword evidence="4" id="KW-1185">Reference proteome</keyword>
<dbReference type="Proteomes" id="UP001215712">
    <property type="component" value="Unassembled WGS sequence"/>
</dbReference>
<name>A0AAD6HBS7_9EURO</name>
<dbReference type="SUPFAM" id="SSF51197">
    <property type="entry name" value="Clavaminate synthase-like"/>
    <property type="match status" value="1"/>
</dbReference>
<organism evidence="3 4">
    <name type="scientific">Penicillium malachiteum</name>
    <dbReference type="NCBI Taxonomy" id="1324776"/>
    <lineage>
        <taxon>Eukaryota</taxon>
        <taxon>Fungi</taxon>
        <taxon>Dikarya</taxon>
        <taxon>Ascomycota</taxon>
        <taxon>Pezizomycotina</taxon>
        <taxon>Eurotiomycetes</taxon>
        <taxon>Eurotiomycetidae</taxon>
        <taxon>Eurotiales</taxon>
        <taxon>Aspergillaceae</taxon>
        <taxon>Penicillium</taxon>
    </lineage>
</organism>
<feature type="compositionally biased region" description="Basic and acidic residues" evidence="1">
    <location>
        <begin position="376"/>
        <end position="393"/>
    </location>
</feature>
<accession>A0AAD6HBS7</accession>
<dbReference type="Gene3D" id="2.60.120.650">
    <property type="entry name" value="Cupin"/>
    <property type="match status" value="1"/>
</dbReference>
<dbReference type="PROSITE" id="PS51184">
    <property type="entry name" value="JMJC"/>
    <property type="match status" value="1"/>
</dbReference>
<dbReference type="Pfam" id="PF13621">
    <property type="entry name" value="Cupin_8"/>
    <property type="match status" value="1"/>
</dbReference>
<protein>
    <recommendedName>
        <fullName evidence="2">JmjC domain-containing protein</fullName>
    </recommendedName>
</protein>
<reference evidence="3" key="1">
    <citation type="journal article" date="2023" name="IMA Fungus">
        <title>Comparative genomic study of the Penicillium genus elucidates a diverse pangenome and 15 lateral gene transfer events.</title>
        <authorList>
            <person name="Petersen C."/>
            <person name="Sorensen T."/>
            <person name="Nielsen M.R."/>
            <person name="Sondergaard T.E."/>
            <person name="Sorensen J.L."/>
            <person name="Fitzpatrick D.A."/>
            <person name="Frisvad J.C."/>
            <person name="Nielsen K.L."/>
        </authorList>
    </citation>
    <scope>NUCLEOTIDE SEQUENCE</scope>
    <source>
        <strain evidence="3">IBT 17514</strain>
    </source>
</reference>
<dbReference type="SMART" id="SM00558">
    <property type="entry name" value="JmjC"/>
    <property type="match status" value="1"/>
</dbReference>
<feature type="region of interest" description="Disordered" evidence="1">
    <location>
        <begin position="366"/>
        <end position="431"/>
    </location>
</feature>
<evidence type="ECO:0000313" key="3">
    <source>
        <dbReference type="EMBL" id="KAJ5704111.1"/>
    </source>
</evidence>
<feature type="compositionally biased region" description="Low complexity" evidence="1">
    <location>
        <begin position="394"/>
        <end position="415"/>
    </location>
</feature>
<dbReference type="AlphaFoldDB" id="A0AAD6HBS7"/>
<dbReference type="PANTHER" id="PTHR12461">
    <property type="entry name" value="HYPOXIA-INDUCIBLE FACTOR 1 ALPHA INHIBITOR-RELATED"/>
    <property type="match status" value="1"/>
</dbReference>
<dbReference type="PANTHER" id="PTHR12461:SF101">
    <property type="entry name" value="TRNA WYBUTOSINE-SYNTHESIZING PROTEIN 4"/>
    <property type="match status" value="1"/>
</dbReference>
<evidence type="ECO:0000313" key="4">
    <source>
        <dbReference type="Proteomes" id="UP001215712"/>
    </source>
</evidence>
<feature type="domain" description="JmjC" evidence="2">
    <location>
        <begin position="408"/>
        <end position="588"/>
    </location>
</feature>
<dbReference type="InterPro" id="IPR003347">
    <property type="entry name" value="JmjC_dom"/>
</dbReference>
<reference evidence="3" key="2">
    <citation type="submission" date="2023-01" db="EMBL/GenBank/DDBJ databases">
        <authorList>
            <person name="Petersen C."/>
        </authorList>
    </citation>
    <scope>NUCLEOTIDE SEQUENCE</scope>
    <source>
        <strain evidence="3">IBT 17514</strain>
    </source>
</reference>
<dbReference type="EMBL" id="JAQJAN010000020">
    <property type="protein sequence ID" value="KAJ5704111.1"/>
    <property type="molecule type" value="Genomic_DNA"/>
</dbReference>
<gene>
    <name evidence="3" type="ORF">N7493_011249</name>
</gene>